<dbReference type="InterPro" id="IPR000891">
    <property type="entry name" value="PYR_CT"/>
</dbReference>
<feature type="domain" description="Pyruvate carboxyltransferase" evidence="10">
    <location>
        <begin position="13"/>
        <end position="278"/>
    </location>
</feature>
<dbReference type="CDD" id="cd07941">
    <property type="entry name" value="DRE_TIM_LeuA3"/>
    <property type="match status" value="1"/>
</dbReference>
<dbReference type="EMBL" id="SGBD01000002">
    <property type="protein sequence ID" value="RZD14611.1"/>
    <property type="molecule type" value="Genomic_DNA"/>
</dbReference>
<sequence>MRHNNDYKKKEHIEVYDTTLRDGTQGEGFSLSIDDKLMIADILDDLGMHFIEGGFPSSNPKDRKFFELAAKKGFKNSKLVAFGSTKRKNTAAKDDVNLRTLSDIPVDYAAIFGKSWDLHVESVLKISLNENLDIIADSVNFLKTSGKTTFFDAEHFFDGFEHNEEYAVKSIKIALEAGADKVILCDTNGGFLPHKISKAIERLKSYYKMDLSKLGIHTHNDTDCAVANTIAAVMSGIKHVQGTINGYGERTGNANLSSIIPNLELKLGFNVIGKEKLKGLVKVSRLVDEISNNMPVKNMPYVGESAFAHKAGMHANAVLKNPSSYEHIDPAAIGNNRRFLISDLSGKSNIEAKAKELGIDLSKLTISEEAELLNKIKELEWGGFDFESADGSFKILMDKYLSKKAKNYFKLIAFRVNTEKNLFNSANLSNINNAGSTPLSLENNIFSEAVVIIEVQGKREHTVALGDGPVNALDNALRKALLKFYPILSEMKLADFKVRVISNKTKSGTASYVRVLIESSDKEDKWTTLGVSENIIEASYQALADSITYKLAKEGI</sequence>
<accession>A0A519BBE7</accession>
<comment type="similarity">
    <text evidence="2 9">Belongs to the alpha-IPM synthase/homocitrate synthase family.</text>
</comment>
<keyword evidence="5 9" id="KW-0808">Transferase</keyword>
<reference evidence="11 12" key="1">
    <citation type="submission" date="2019-01" db="EMBL/GenBank/DDBJ databases">
        <title>Insights into ecological role of a new deltaproteobacterial order Candidatus Sinidesulfobacterales (Sva0485) by metagenomics and metatranscriptomics.</title>
        <authorList>
            <person name="Tan S."/>
            <person name="Liu J."/>
            <person name="Fang Y."/>
            <person name="Hedlund B.P."/>
            <person name="Lian Z.H."/>
            <person name="Huang L.Y."/>
            <person name="Li J.T."/>
            <person name="Huang L.N."/>
            <person name="Li W.J."/>
            <person name="Jiang H.C."/>
            <person name="Dong H.L."/>
            <person name="Shu W.S."/>
        </authorList>
    </citation>
    <scope>NUCLEOTIDE SEQUENCE [LARGE SCALE GENOMIC DNA]</scope>
    <source>
        <strain evidence="11">AP3</strain>
    </source>
</reference>
<dbReference type="InterPro" id="IPR005675">
    <property type="entry name" value="Citramal_synthase"/>
</dbReference>
<comment type="pathway">
    <text evidence="1">Amino-acid biosynthesis; L-isoleucine biosynthesis; 2-oxobutanoate from pyruvate: step 1/3.</text>
</comment>
<dbReference type="Pfam" id="PF08502">
    <property type="entry name" value="LeuA_dimer"/>
    <property type="match status" value="1"/>
</dbReference>
<evidence type="ECO:0000256" key="9">
    <source>
        <dbReference type="RuleBase" id="RU003523"/>
    </source>
</evidence>
<proteinExistence type="inferred from homology"/>
<dbReference type="InterPro" id="IPR054691">
    <property type="entry name" value="LeuA/HCS_post-cat"/>
</dbReference>
<dbReference type="SUPFAM" id="SSF110921">
    <property type="entry name" value="2-isopropylmalate synthase LeuA, allosteric (dimerisation) domain"/>
    <property type="match status" value="1"/>
</dbReference>
<organism evidence="11 12">
    <name type="scientific">Candidatus Acidulodesulfobacterium ferriphilum</name>
    <dbReference type="NCBI Taxonomy" id="2597223"/>
    <lineage>
        <taxon>Bacteria</taxon>
        <taxon>Deltaproteobacteria</taxon>
        <taxon>Candidatus Acidulodesulfobacterales</taxon>
        <taxon>Candidatus Acidulodesulfobacterium</taxon>
    </lineage>
</organism>
<gene>
    <name evidence="11" type="ORF">EVJ47_05445</name>
</gene>
<dbReference type="AlphaFoldDB" id="A0A519BBE7"/>
<dbReference type="GO" id="GO:0043714">
    <property type="term" value="F:(R)-citramalate synthase activity"/>
    <property type="evidence" value="ECO:0007669"/>
    <property type="project" value="UniProtKB-UniRule"/>
</dbReference>
<evidence type="ECO:0000256" key="4">
    <source>
        <dbReference type="ARBA" id="ARBA00022624"/>
    </source>
</evidence>
<dbReference type="Gene3D" id="3.30.160.270">
    <property type="match status" value="1"/>
</dbReference>
<evidence type="ECO:0000259" key="10">
    <source>
        <dbReference type="PROSITE" id="PS50991"/>
    </source>
</evidence>
<evidence type="ECO:0000256" key="2">
    <source>
        <dbReference type="ARBA" id="ARBA00006154"/>
    </source>
</evidence>
<dbReference type="Gene3D" id="3.20.20.70">
    <property type="entry name" value="Aldolase class I"/>
    <property type="match status" value="1"/>
</dbReference>
<evidence type="ECO:0000313" key="12">
    <source>
        <dbReference type="Proteomes" id="UP000320813"/>
    </source>
</evidence>
<dbReference type="Proteomes" id="UP000320813">
    <property type="component" value="Unassembled WGS sequence"/>
</dbReference>
<keyword evidence="4" id="KW-0412">Isoleucine biosynthesis</keyword>
<comment type="caution">
    <text evidence="11">The sequence shown here is derived from an EMBL/GenBank/DDBJ whole genome shotgun (WGS) entry which is preliminary data.</text>
</comment>
<keyword evidence="6" id="KW-0100">Branched-chain amino acid biosynthesis</keyword>
<evidence type="ECO:0000256" key="5">
    <source>
        <dbReference type="ARBA" id="ARBA00022679"/>
    </source>
</evidence>
<evidence type="ECO:0000256" key="7">
    <source>
        <dbReference type="ARBA" id="ARBA00048263"/>
    </source>
</evidence>
<dbReference type="PROSITE" id="PS00815">
    <property type="entry name" value="AIPM_HOMOCIT_SYNTH_1"/>
    <property type="match status" value="1"/>
</dbReference>
<dbReference type="NCBIfam" id="TIGR00977">
    <property type="entry name" value="citramal_synth"/>
    <property type="match status" value="1"/>
</dbReference>
<dbReference type="InterPro" id="IPR036230">
    <property type="entry name" value="LeuA_allosteric_dom_sf"/>
</dbReference>
<dbReference type="UniPathway" id="UPA00047">
    <property type="reaction ID" value="UER00066"/>
</dbReference>
<dbReference type="SUPFAM" id="SSF51569">
    <property type="entry name" value="Aldolase"/>
    <property type="match status" value="1"/>
</dbReference>
<dbReference type="EC" id="2.3.3.21" evidence="8"/>
<dbReference type="InterPro" id="IPR013785">
    <property type="entry name" value="Aldolase_TIM"/>
</dbReference>
<dbReference type="InterPro" id="IPR013709">
    <property type="entry name" value="2-isopropylmalate_synth_dimer"/>
</dbReference>
<comment type="catalytic activity">
    <reaction evidence="7">
        <text>pyruvate + acetyl-CoA + H2O = (3R)-citramalate + CoA + H(+)</text>
        <dbReference type="Rhea" id="RHEA:19045"/>
        <dbReference type="ChEBI" id="CHEBI:15361"/>
        <dbReference type="ChEBI" id="CHEBI:15377"/>
        <dbReference type="ChEBI" id="CHEBI:15378"/>
        <dbReference type="ChEBI" id="CHEBI:30934"/>
        <dbReference type="ChEBI" id="CHEBI:57287"/>
        <dbReference type="ChEBI" id="CHEBI:57288"/>
        <dbReference type="EC" id="2.3.3.21"/>
    </reaction>
</comment>
<protein>
    <recommendedName>
        <fullName evidence="8">Citramalate synthase</fullName>
        <ecNumber evidence="8">2.3.3.21</ecNumber>
    </recommendedName>
</protein>
<dbReference type="GO" id="GO:0009097">
    <property type="term" value="P:isoleucine biosynthetic process"/>
    <property type="evidence" value="ECO:0007669"/>
    <property type="project" value="UniProtKB-UniRule"/>
</dbReference>
<evidence type="ECO:0000313" key="11">
    <source>
        <dbReference type="EMBL" id="RZD14611.1"/>
    </source>
</evidence>
<dbReference type="GO" id="GO:0009098">
    <property type="term" value="P:L-leucine biosynthetic process"/>
    <property type="evidence" value="ECO:0007669"/>
    <property type="project" value="InterPro"/>
</dbReference>
<dbReference type="InterPro" id="IPR002034">
    <property type="entry name" value="AIPM/Hcit_synth_CS"/>
</dbReference>
<dbReference type="Pfam" id="PF00682">
    <property type="entry name" value="HMGL-like"/>
    <property type="match status" value="1"/>
</dbReference>
<evidence type="ECO:0000256" key="8">
    <source>
        <dbReference type="NCBIfam" id="TIGR00977"/>
    </source>
</evidence>
<dbReference type="SMART" id="SM00917">
    <property type="entry name" value="LeuA_dimer"/>
    <property type="match status" value="1"/>
</dbReference>
<evidence type="ECO:0000256" key="3">
    <source>
        <dbReference type="ARBA" id="ARBA00022605"/>
    </source>
</evidence>
<dbReference type="Gene3D" id="1.10.238.260">
    <property type="match status" value="1"/>
</dbReference>
<dbReference type="PANTHER" id="PTHR43538">
    <property type="entry name" value="ALPHA-IPM SYNTHASE/HOMOCITRATE SYNTHASE"/>
    <property type="match status" value="1"/>
</dbReference>
<dbReference type="PANTHER" id="PTHR43538:SF1">
    <property type="entry name" value="(R)-CITRAMALATE SYNTHASE"/>
    <property type="match status" value="1"/>
</dbReference>
<name>A0A519BBE7_9DELT</name>
<evidence type="ECO:0000256" key="6">
    <source>
        <dbReference type="ARBA" id="ARBA00023304"/>
    </source>
</evidence>
<dbReference type="GO" id="GO:0003852">
    <property type="term" value="F:2-isopropylmalate synthase activity"/>
    <property type="evidence" value="ECO:0007669"/>
    <property type="project" value="InterPro"/>
</dbReference>
<keyword evidence="3" id="KW-0028">Amino-acid biosynthesis</keyword>
<dbReference type="Pfam" id="PF22617">
    <property type="entry name" value="HCS_D2"/>
    <property type="match status" value="1"/>
</dbReference>
<dbReference type="PROSITE" id="PS50991">
    <property type="entry name" value="PYR_CT"/>
    <property type="match status" value="1"/>
</dbReference>
<evidence type="ECO:0000256" key="1">
    <source>
        <dbReference type="ARBA" id="ARBA00004743"/>
    </source>
</evidence>